<dbReference type="Pfam" id="PF13403">
    <property type="entry name" value="Hint_2"/>
    <property type="match status" value="1"/>
</dbReference>
<dbReference type="PROSITE" id="PS50817">
    <property type="entry name" value="INTEIN_N_TER"/>
    <property type="match status" value="1"/>
</dbReference>
<evidence type="ECO:0000259" key="2">
    <source>
        <dbReference type="Pfam" id="PF13403"/>
    </source>
</evidence>
<feature type="region of interest" description="Disordered" evidence="1">
    <location>
        <begin position="41"/>
        <end position="61"/>
    </location>
</feature>
<reference evidence="3 4" key="1">
    <citation type="submission" date="2017-07" db="EMBL/GenBank/DDBJ databases">
        <title>Genome Sequence of Sulfitobacter pseudonitzschiae Strain SMR1 Isolated from a culture of the Diatom Skeletonema marinoi.</title>
        <authorList>
            <person name="Topel M."/>
            <person name="Pinder M.I.M."/>
            <person name="Johansson O.N."/>
            <person name="Kourtchenko O."/>
            <person name="Godhe A."/>
            <person name="Clarke A.K."/>
        </authorList>
    </citation>
    <scope>NUCLEOTIDE SEQUENCE [LARGE SCALE GENOMIC DNA]</scope>
    <source>
        <strain evidence="3 4">SMR1</strain>
    </source>
</reference>
<keyword evidence="4" id="KW-1185">Reference proteome</keyword>
<protein>
    <submittedName>
        <fullName evidence="3">Hint domain protein</fullName>
    </submittedName>
</protein>
<gene>
    <name evidence="3" type="ORF">SULPSESMR1_01681</name>
</gene>
<accession>A0A221K0H7</accession>
<dbReference type="AlphaFoldDB" id="A0A221K0H7"/>
<proteinExistence type="predicted"/>
<feature type="compositionally biased region" description="Low complexity" evidence="1">
    <location>
        <begin position="46"/>
        <end position="61"/>
    </location>
</feature>
<sequence length="396" mass="44102">MAQQHSWAWVTDRGLAPNSPENLIGYKFQSDPTYSRVIYRDGDENGSVGSTSTGTSHTNDGVAFDGETYNISHHWSYDALITYADGTTLQTQIMVMRLVDDPDNPGVGPSDKKLIFRLHDNAIQKVFEGSDGPGGEDYALDKIASIEITEFISQVNARSTSNALEDDYPMVCFAKGTFIKTLEGEVEVENLKVGDFVLTLDSGYQKLEWIASTKVDAETLKRNPSLYPVTIKKDTIGKGMPGKDLYVSQQHRIYISSQISKNMFGENEILVPAKKLVEYSGVEIDTSLTEVEYYHILLDSHALVFSNGAITESLYLGVETLKTLSSEQISEISLLFPELLPETGLQNSARLVIQKQSFISNLIRRHKKHNRSLVSVEKHHTFNNLGSDFLFQGARS</sequence>
<dbReference type="Gene3D" id="2.170.16.10">
    <property type="entry name" value="Hedgehog/Intein (Hint) domain"/>
    <property type="match status" value="1"/>
</dbReference>
<dbReference type="SUPFAM" id="SSF51294">
    <property type="entry name" value="Hedgehog/intein (Hint) domain"/>
    <property type="match status" value="1"/>
</dbReference>
<dbReference type="InterPro" id="IPR006141">
    <property type="entry name" value="Intein_N"/>
</dbReference>
<feature type="domain" description="Hedgehog/Intein (Hint)" evidence="2">
    <location>
        <begin position="171"/>
        <end position="317"/>
    </location>
</feature>
<evidence type="ECO:0000313" key="4">
    <source>
        <dbReference type="Proteomes" id="UP000199754"/>
    </source>
</evidence>
<name>A0A221K0H7_9RHOB</name>
<organism evidence="3 4">
    <name type="scientific">Pseudosulfitobacter pseudonitzschiae</name>
    <dbReference type="NCBI Taxonomy" id="1402135"/>
    <lineage>
        <taxon>Bacteria</taxon>
        <taxon>Pseudomonadati</taxon>
        <taxon>Pseudomonadota</taxon>
        <taxon>Alphaproteobacteria</taxon>
        <taxon>Rhodobacterales</taxon>
        <taxon>Roseobacteraceae</taxon>
        <taxon>Pseudosulfitobacter</taxon>
    </lineage>
</organism>
<dbReference type="GO" id="GO:0016539">
    <property type="term" value="P:intein-mediated protein splicing"/>
    <property type="evidence" value="ECO:0007669"/>
    <property type="project" value="InterPro"/>
</dbReference>
<dbReference type="Proteomes" id="UP000199754">
    <property type="component" value="Chromosome"/>
</dbReference>
<dbReference type="InterPro" id="IPR028992">
    <property type="entry name" value="Hedgehog/Intein_dom"/>
</dbReference>
<dbReference type="EMBL" id="CP022415">
    <property type="protein sequence ID" value="ASM72494.1"/>
    <property type="molecule type" value="Genomic_DNA"/>
</dbReference>
<dbReference type="RefSeq" id="WP_089420397.1">
    <property type="nucleotide sequence ID" value="NZ_CP022415.1"/>
</dbReference>
<evidence type="ECO:0000313" key="3">
    <source>
        <dbReference type="EMBL" id="ASM72494.1"/>
    </source>
</evidence>
<evidence type="ECO:0000256" key="1">
    <source>
        <dbReference type="SAM" id="MobiDB-lite"/>
    </source>
</evidence>
<dbReference type="InterPro" id="IPR036844">
    <property type="entry name" value="Hint_dom_sf"/>
</dbReference>
<dbReference type="OrthoDB" id="7742354at2"/>
<dbReference type="KEGG" id="spse:SULPSESMR1_01681"/>